<evidence type="ECO:0000313" key="1">
    <source>
        <dbReference type="EMBL" id="KAH7903766.1"/>
    </source>
</evidence>
<gene>
    <name evidence="1" type="ORF">BJ138DRAFT_1120069</name>
</gene>
<protein>
    <submittedName>
        <fullName evidence="1">Uncharacterized protein</fullName>
    </submittedName>
</protein>
<accession>A0ACB7ZS70</accession>
<dbReference type="Proteomes" id="UP000790377">
    <property type="component" value="Unassembled WGS sequence"/>
</dbReference>
<name>A0ACB7ZS70_9AGAM</name>
<comment type="caution">
    <text evidence="1">The sequence shown here is derived from an EMBL/GenBank/DDBJ whole genome shotgun (WGS) entry which is preliminary data.</text>
</comment>
<reference evidence="1" key="1">
    <citation type="journal article" date="2021" name="New Phytol.">
        <title>Evolutionary innovations through gain and loss of genes in the ectomycorrhizal Boletales.</title>
        <authorList>
            <person name="Wu G."/>
            <person name="Miyauchi S."/>
            <person name="Morin E."/>
            <person name="Kuo A."/>
            <person name="Drula E."/>
            <person name="Varga T."/>
            <person name="Kohler A."/>
            <person name="Feng B."/>
            <person name="Cao Y."/>
            <person name="Lipzen A."/>
            <person name="Daum C."/>
            <person name="Hundley H."/>
            <person name="Pangilinan J."/>
            <person name="Johnson J."/>
            <person name="Barry K."/>
            <person name="LaButti K."/>
            <person name="Ng V."/>
            <person name="Ahrendt S."/>
            <person name="Min B."/>
            <person name="Choi I.G."/>
            <person name="Park H."/>
            <person name="Plett J.M."/>
            <person name="Magnuson J."/>
            <person name="Spatafora J.W."/>
            <person name="Nagy L.G."/>
            <person name="Henrissat B."/>
            <person name="Grigoriev I.V."/>
            <person name="Yang Z.L."/>
            <person name="Xu J."/>
            <person name="Martin F.M."/>
        </authorList>
    </citation>
    <scope>NUCLEOTIDE SEQUENCE</scope>
    <source>
        <strain evidence="1">ATCC 28755</strain>
    </source>
</reference>
<keyword evidence="2" id="KW-1185">Reference proteome</keyword>
<organism evidence="1 2">
    <name type="scientific">Hygrophoropsis aurantiaca</name>
    <dbReference type="NCBI Taxonomy" id="72124"/>
    <lineage>
        <taxon>Eukaryota</taxon>
        <taxon>Fungi</taxon>
        <taxon>Dikarya</taxon>
        <taxon>Basidiomycota</taxon>
        <taxon>Agaricomycotina</taxon>
        <taxon>Agaricomycetes</taxon>
        <taxon>Agaricomycetidae</taxon>
        <taxon>Boletales</taxon>
        <taxon>Coniophorineae</taxon>
        <taxon>Hygrophoropsidaceae</taxon>
        <taxon>Hygrophoropsis</taxon>
    </lineage>
</organism>
<proteinExistence type="predicted"/>
<evidence type="ECO:0000313" key="2">
    <source>
        <dbReference type="Proteomes" id="UP000790377"/>
    </source>
</evidence>
<sequence length="599" mass="66853">MSGYNTGAGGYSTSHGYYRDGQPYSRSQQHNINTTTDYRQPSFRHEQSSPRFHGHDILSAPSTQQQMTSNVNQHRSQHLQSAAPRPIAPHPIVQYPQATQHSSTIVHPRNFATHVTAATGKPQTVSTYAQVVATRPHTQHMQGMARESQEIGHYQQRTDIEHSRANIRPEYTYLQNVVQGPQAQTAPGTYQHATIEQRQPRGTEHIPTAVMEPQVPEQKNDRNNEGANLHGVLLVEKETRKENDDAPVQVESSTAGGKRGRKRGRKLNNDEGDKALEIIAEGSQWTDHETKQLLEALLGAESTLYKVLQANLGQACKKVCIVNARPVQDIDELRAQASIQVFNGKRSADSVKCRYERLRKTFSYILAFESFTGNGGGDPDANNLDERIEAARTAGKQVGTLSAAKLKHWHEQGWYDLFNNRLGEHPGLSREIEHYSGQLSDIEEITLSGNESSSDIESLDGTRLAKTKASATKKAKLDKPVKDPKGKAKATARGVPEPRHKRVASRGPVSLEANTFVATNVEYLKSSAKADHERLELLKKREAREDQNQQLKITKEEREAEVAKREAKVKNAREVLAVDGMPEDVKELARKVLLEYFSM</sequence>
<dbReference type="EMBL" id="MU268772">
    <property type="protein sequence ID" value="KAH7903766.1"/>
    <property type="molecule type" value="Genomic_DNA"/>
</dbReference>